<feature type="chain" id="PRO_5045324718" description="HupE / UreJ protein" evidence="2">
    <location>
        <begin position="19"/>
        <end position="62"/>
    </location>
</feature>
<protein>
    <recommendedName>
        <fullName evidence="5">HupE / UreJ protein</fullName>
    </recommendedName>
</protein>
<reference evidence="3 4" key="1">
    <citation type="submission" date="2021-05" db="EMBL/GenBank/DDBJ databases">
        <title>Culturable bacteria isolated from Daya Bay.</title>
        <authorList>
            <person name="Zheng W."/>
            <person name="Yu S."/>
            <person name="Huang Y."/>
        </authorList>
    </citation>
    <scope>NUCLEOTIDE SEQUENCE [LARGE SCALE GENOMIC DNA]</scope>
    <source>
        <strain evidence="3 4">DP4N28-5</strain>
    </source>
</reference>
<evidence type="ECO:0008006" key="5">
    <source>
        <dbReference type="Google" id="ProtNLM"/>
    </source>
</evidence>
<dbReference type="Proteomes" id="UP000756530">
    <property type="component" value="Unassembled WGS sequence"/>
</dbReference>
<comment type="caution">
    <text evidence="3">The sequence shown here is derived from an EMBL/GenBank/DDBJ whole genome shotgun (WGS) entry which is preliminary data.</text>
</comment>
<gene>
    <name evidence="3" type="ORF">KJP28_17795</name>
</gene>
<keyword evidence="1" id="KW-0812">Transmembrane</keyword>
<feature type="transmembrane region" description="Helical" evidence="1">
    <location>
        <begin position="34"/>
        <end position="53"/>
    </location>
</feature>
<evidence type="ECO:0000256" key="2">
    <source>
        <dbReference type="SAM" id="SignalP"/>
    </source>
</evidence>
<dbReference type="EMBL" id="JAHUZE010000004">
    <property type="protein sequence ID" value="MBV7380783.1"/>
    <property type="molecule type" value="Genomic_DNA"/>
</dbReference>
<name>A0ABS6T6B9_9RHOB</name>
<organism evidence="3 4">
    <name type="scientific">Maritimibacter dapengensis</name>
    <dbReference type="NCBI Taxonomy" id="2836868"/>
    <lineage>
        <taxon>Bacteria</taxon>
        <taxon>Pseudomonadati</taxon>
        <taxon>Pseudomonadota</taxon>
        <taxon>Alphaproteobacteria</taxon>
        <taxon>Rhodobacterales</taxon>
        <taxon>Roseobacteraceae</taxon>
        <taxon>Maritimibacter</taxon>
    </lineage>
</organism>
<feature type="signal peptide" evidence="2">
    <location>
        <begin position="1"/>
        <end position="18"/>
    </location>
</feature>
<evidence type="ECO:0000256" key="1">
    <source>
        <dbReference type="SAM" id="Phobius"/>
    </source>
</evidence>
<evidence type="ECO:0000313" key="3">
    <source>
        <dbReference type="EMBL" id="MBV7380783.1"/>
    </source>
</evidence>
<keyword evidence="4" id="KW-1185">Reference proteome</keyword>
<proteinExistence type="predicted"/>
<keyword evidence="2" id="KW-0732">Signal</keyword>
<keyword evidence="1" id="KW-0472">Membrane</keyword>
<accession>A0ABS6T6B9</accession>
<keyword evidence="1" id="KW-1133">Transmembrane helix</keyword>
<dbReference type="RefSeq" id="WP_218393968.1">
    <property type="nucleotide sequence ID" value="NZ_JAHUZE010000004.1"/>
</dbReference>
<sequence length="62" mass="6207">MKKLITLMVAGMPATAMAHPGHPEAAGPMGHDIAHVVIAVGLATAAVIVAGGVRKALGQRED</sequence>
<evidence type="ECO:0000313" key="4">
    <source>
        <dbReference type="Proteomes" id="UP000756530"/>
    </source>
</evidence>